<organism evidence="1 2">
    <name type="scientific">Ligilactobacillus salitolerans</name>
    <dbReference type="NCBI Taxonomy" id="1808352"/>
    <lineage>
        <taxon>Bacteria</taxon>
        <taxon>Bacillati</taxon>
        <taxon>Bacillota</taxon>
        <taxon>Bacilli</taxon>
        <taxon>Lactobacillales</taxon>
        <taxon>Lactobacillaceae</taxon>
        <taxon>Ligilactobacillus</taxon>
    </lineage>
</organism>
<proteinExistence type="predicted"/>
<evidence type="ECO:0000313" key="2">
    <source>
        <dbReference type="Proteomes" id="UP000286848"/>
    </source>
</evidence>
<gene>
    <name evidence="1" type="ORF">LFYK43_16290</name>
</gene>
<accession>A0A401IUE4</accession>
<keyword evidence="2" id="KW-1185">Reference proteome</keyword>
<sequence length="86" mass="9766">MTLTLMNKFMITSENPKVSDFDTTKVENVTMLYRESSSGLNHIEEISSFGHDARKDLPQNEIPAAFTILNNVQLVSNMRKVSQTFL</sequence>
<dbReference type="AlphaFoldDB" id="A0A401IUE4"/>
<evidence type="ECO:0000313" key="1">
    <source>
        <dbReference type="EMBL" id="GBG95170.1"/>
    </source>
</evidence>
<dbReference type="EMBL" id="BFFP01000027">
    <property type="protein sequence ID" value="GBG95170.1"/>
    <property type="molecule type" value="Genomic_DNA"/>
</dbReference>
<comment type="caution">
    <text evidence="1">The sequence shown here is derived from an EMBL/GenBank/DDBJ whole genome shotgun (WGS) entry which is preliminary data.</text>
</comment>
<protein>
    <submittedName>
        <fullName evidence="1">Uncharacterized protein</fullName>
    </submittedName>
</protein>
<dbReference type="Proteomes" id="UP000286848">
    <property type="component" value="Unassembled WGS sequence"/>
</dbReference>
<name>A0A401IUE4_9LACO</name>
<reference evidence="1 2" key="1">
    <citation type="journal article" date="2019" name="Int. J. Syst. Evol. Microbiol.">
        <title>Lactobacillus salitolerans sp. nov., a novel lactic acid bacterium isolated from spent mushroom substrates.</title>
        <authorList>
            <person name="Tohno M."/>
            <person name="Tanizawa Y."/>
            <person name="Kojima Y."/>
            <person name="Sakamoto M."/>
            <person name="Nakamura Y."/>
            <person name="Ohkuma M."/>
            <person name="Kobayashi H."/>
        </authorList>
    </citation>
    <scope>NUCLEOTIDE SEQUENCE [LARGE SCALE GENOMIC DNA]</scope>
    <source>
        <strain evidence="1 2">YK43</strain>
    </source>
</reference>